<dbReference type="OrthoDB" id="3174721at2759"/>
<dbReference type="EMBL" id="MU155163">
    <property type="protein sequence ID" value="KAF9482615.1"/>
    <property type="molecule type" value="Genomic_DNA"/>
</dbReference>
<feature type="region of interest" description="Disordered" evidence="1">
    <location>
        <begin position="1"/>
        <end position="23"/>
    </location>
</feature>
<reference evidence="2" key="1">
    <citation type="submission" date="2020-11" db="EMBL/GenBank/DDBJ databases">
        <authorList>
            <consortium name="DOE Joint Genome Institute"/>
            <person name="Ahrendt S."/>
            <person name="Riley R."/>
            <person name="Andreopoulos W."/>
            <person name="Labutti K."/>
            <person name="Pangilinan J."/>
            <person name="Ruiz-Duenas F.J."/>
            <person name="Barrasa J.M."/>
            <person name="Sanchez-Garcia M."/>
            <person name="Camarero S."/>
            <person name="Miyauchi S."/>
            <person name="Serrano A."/>
            <person name="Linde D."/>
            <person name="Babiker R."/>
            <person name="Drula E."/>
            <person name="Ayuso-Fernandez I."/>
            <person name="Pacheco R."/>
            <person name="Padilla G."/>
            <person name="Ferreira P."/>
            <person name="Barriuso J."/>
            <person name="Kellner H."/>
            <person name="Castanera R."/>
            <person name="Alfaro M."/>
            <person name="Ramirez L."/>
            <person name="Pisabarro A.G."/>
            <person name="Kuo A."/>
            <person name="Tritt A."/>
            <person name="Lipzen A."/>
            <person name="He G."/>
            <person name="Yan M."/>
            <person name="Ng V."/>
            <person name="Cullen D."/>
            <person name="Martin F."/>
            <person name="Rosso M.-N."/>
            <person name="Henrissat B."/>
            <person name="Hibbett D."/>
            <person name="Martinez A.T."/>
            <person name="Grigoriev I.V."/>
        </authorList>
    </citation>
    <scope>NUCLEOTIDE SEQUENCE</scope>
    <source>
        <strain evidence="2">CIRM-BRFM 674</strain>
    </source>
</reference>
<gene>
    <name evidence="2" type="ORF">BDN70DRAFT_918971</name>
</gene>
<evidence type="ECO:0000313" key="3">
    <source>
        <dbReference type="Proteomes" id="UP000807469"/>
    </source>
</evidence>
<proteinExistence type="predicted"/>
<evidence type="ECO:0000256" key="1">
    <source>
        <dbReference type="SAM" id="MobiDB-lite"/>
    </source>
</evidence>
<name>A0A9P5Z9D1_9AGAR</name>
<dbReference type="AlphaFoldDB" id="A0A9P5Z9D1"/>
<dbReference type="Proteomes" id="UP000807469">
    <property type="component" value="Unassembled WGS sequence"/>
</dbReference>
<accession>A0A9P5Z9D1</accession>
<protein>
    <submittedName>
        <fullName evidence="2">Uncharacterized protein</fullName>
    </submittedName>
</protein>
<sequence length="245" mass="27012">MPPHAQSVVVPGHDDDGENSLPLALAPMDVPLDPPPSYAVARVPEHPETYTFSNISISNSSMLLIPPRDAVSQAPLYYIAVGHYPFLPTCLITSVTKGSDEHGPYVGGFKCVTMMSGQESTRFGSQTVTIRGREHLLWQIFTKEPKRKGAQTFRWKPFGSSSRVLVWTCTKWPQPGAFTCYSDNKDSRTKVAEFTTITELLRPAASSQQPTLMIMPSGHAHFDDILISALLLERQRLLAVLNTGT</sequence>
<keyword evidence="3" id="KW-1185">Reference proteome</keyword>
<comment type="caution">
    <text evidence="2">The sequence shown here is derived from an EMBL/GenBank/DDBJ whole genome shotgun (WGS) entry which is preliminary data.</text>
</comment>
<evidence type="ECO:0000313" key="2">
    <source>
        <dbReference type="EMBL" id="KAF9482615.1"/>
    </source>
</evidence>
<organism evidence="2 3">
    <name type="scientific">Pholiota conissans</name>
    <dbReference type="NCBI Taxonomy" id="109636"/>
    <lineage>
        <taxon>Eukaryota</taxon>
        <taxon>Fungi</taxon>
        <taxon>Dikarya</taxon>
        <taxon>Basidiomycota</taxon>
        <taxon>Agaricomycotina</taxon>
        <taxon>Agaricomycetes</taxon>
        <taxon>Agaricomycetidae</taxon>
        <taxon>Agaricales</taxon>
        <taxon>Agaricineae</taxon>
        <taxon>Strophariaceae</taxon>
        <taxon>Pholiota</taxon>
    </lineage>
</organism>